<dbReference type="NCBIfam" id="TIGR03089">
    <property type="entry name" value="TIGR03089 family protein"/>
    <property type="match status" value="1"/>
</dbReference>
<dbReference type="Gene3D" id="3.40.50.12780">
    <property type="entry name" value="N-terminal domain of ligase-like"/>
    <property type="match status" value="1"/>
</dbReference>
<reference evidence="2" key="1">
    <citation type="submission" date="2016-10" db="EMBL/GenBank/DDBJ databases">
        <authorList>
            <person name="Varghese N."/>
            <person name="Submissions S."/>
        </authorList>
    </citation>
    <scope>NUCLEOTIDE SEQUENCE [LARGE SCALE GENOMIC DNA]</scope>
    <source>
        <strain evidence="2">CGMCC 4.3568</strain>
    </source>
</reference>
<sequence>MSITEHLLRPLLNTAAARPLITHYDDEAGSRIELSVATVANWAAKTANWLVEEFDVEPGDRVAVALPAHWQTAGVLLGAWWCGADVTSDAAGAKVAFVGPDTSTSAAEATAVVALDPLGRGLPSTPADGAFDYLSEARLAGDDFAPMFPIPSTTPALLGETVDDVLARAASHAETSGISGTDRVLSTLDWALPEGALVGLLAPLSAGAHLVQVTHADQAKLADRRNAERTTVDLLP</sequence>
<accession>A0A1I1CL20</accession>
<dbReference type="AlphaFoldDB" id="A0A1I1CL20"/>
<dbReference type="InterPro" id="IPR017523">
    <property type="entry name" value="Rv3268"/>
</dbReference>
<dbReference type="Proteomes" id="UP000243799">
    <property type="component" value="Unassembled WGS sequence"/>
</dbReference>
<organism evidence="1 2">
    <name type="scientific">Amycolatopsis marina</name>
    <dbReference type="NCBI Taxonomy" id="490629"/>
    <lineage>
        <taxon>Bacteria</taxon>
        <taxon>Bacillati</taxon>
        <taxon>Actinomycetota</taxon>
        <taxon>Actinomycetes</taxon>
        <taxon>Pseudonocardiales</taxon>
        <taxon>Pseudonocardiaceae</taxon>
        <taxon>Amycolatopsis</taxon>
    </lineage>
</organism>
<proteinExistence type="predicted"/>
<keyword evidence="2" id="KW-1185">Reference proteome</keyword>
<dbReference type="STRING" id="490629.SAMN05216266_1354"/>
<evidence type="ECO:0000313" key="1">
    <source>
        <dbReference type="EMBL" id="SFB63419.1"/>
    </source>
</evidence>
<protein>
    <submittedName>
        <fullName evidence="1">TIGR03089 family protein</fullName>
    </submittedName>
</protein>
<dbReference type="OrthoDB" id="3396763at2"/>
<dbReference type="EMBL" id="FOKG01000035">
    <property type="protein sequence ID" value="SFB63419.1"/>
    <property type="molecule type" value="Genomic_DNA"/>
</dbReference>
<name>A0A1I1CL20_9PSEU</name>
<evidence type="ECO:0000313" key="2">
    <source>
        <dbReference type="Proteomes" id="UP000243799"/>
    </source>
</evidence>
<gene>
    <name evidence="1" type="ORF">SAMN05216266_1354</name>
</gene>
<dbReference type="InterPro" id="IPR042099">
    <property type="entry name" value="ANL_N_sf"/>
</dbReference>
<dbReference type="RefSeq" id="WP_091679454.1">
    <property type="nucleotide sequence ID" value="NZ_FOKG01000035.1"/>
</dbReference>
<dbReference type="SUPFAM" id="SSF56801">
    <property type="entry name" value="Acetyl-CoA synthetase-like"/>
    <property type="match status" value="1"/>
</dbReference>